<evidence type="ECO:0000313" key="2">
    <source>
        <dbReference type="Proteomes" id="UP000054632"/>
    </source>
</evidence>
<sequence>MKAVFGLLLTACCNHGMKEPVLDMQSEENYCFQRLILTYCQFKEIERLLNRSRASHAQHMLDLEGIWHYLTCTCKRFTQPREDANRKNLLDEEADFNMRENKLNGC</sequence>
<gene>
    <name evidence="1" type="ORF">T4A_12527</name>
</gene>
<dbReference type="EMBL" id="JYDR01000001">
    <property type="protein sequence ID" value="KRY79923.1"/>
    <property type="molecule type" value="Genomic_DNA"/>
</dbReference>
<accession>A0A0V1F3X0</accession>
<dbReference type="Proteomes" id="UP000054632">
    <property type="component" value="Unassembled WGS sequence"/>
</dbReference>
<comment type="caution">
    <text evidence="1">The sequence shown here is derived from an EMBL/GenBank/DDBJ whole genome shotgun (WGS) entry which is preliminary data.</text>
</comment>
<reference evidence="1 2" key="1">
    <citation type="submission" date="2015-01" db="EMBL/GenBank/DDBJ databases">
        <title>Evolution of Trichinella species and genotypes.</title>
        <authorList>
            <person name="Korhonen P.K."/>
            <person name="Edoardo P."/>
            <person name="Giuseppe L.R."/>
            <person name="Gasser R.B."/>
        </authorList>
    </citation>
    <scope>NUCLEOTIDE SEQUENCE [LARGE SCALE GENOMIC DNA]</scope>
    <source>
        <strain evidence="1">ISS13</strain>
    </source>
</reference>
<name>A0A0V1F3X0_TRIPS</name>
<organism evidence="1 2">
    <name type="scientific">Trichinella pseudospiralis</name>
    <name type="common">Parasitic roundworm</name>
    <dbReference type="NCBI Taxonomy" id="6337"/>
    <lineage>
        <taxon>Eukaryota</taxon>
        <taxon>Metazoa</taxon>
        <taxon>Ecdysozoa</taxon>
        <taxon>Nematoda</taxon>
        <taxon>Enoplea</taxon>
        <taxon>Dorylaimia</taxon>
        <taxon>Trichinellida</taxon>
        <taxon>Trichinellidae</taxon>
        <taxon>Trichinella</taxon>
    </lineage>
</organism>
<proteinExistence type="predicted"/>
<evidence type="ECO:0000313" key="1">
    <source>
        <dbReference type="EMBL" id="KRY79923.1"/>
    </source>
</evidence>
<protein>
    <submittedName>
        <fullName evidence="1">Uncharacterized protein</fullName>
    </submittedName>
</protein>
<dbReference type="AlphaFoldDB" id="A0A0V1F3X0"/>